<name>A0A226F0G5_FOLCA</name>
<dbReference type="EMBL" id="LNIX01000001">
    <property type="protein sequence ID" value="OXA62880.1"/>
    <property type="molecule type" value="Genomic_DNA"/>
</dbReference>
<dbReference type="OrthoDB" id="8182903at2759"/>
<sequence length="343" mass="38750">MTGRPAKSSTNGGADTSRRANKRTAATPSSKKMAQHYVDLSDESSSDEEVEVRGATSKNTSTAETKKSKISDDREESDEENEPPKKKTARSGTSASDKQSKKYDDGVPPVRPELGDHLDCTICLDKPAYPQLRQWPHHLRDLCRQGAKLWPVSDGVARVSCCGTAFSTEMKKHLLNCDYREIICTEGSHGTTKVVMHEYVKHLTEFHKCRERSSRRYSLTLKDNKISHDMLGRRWPIEILEKDGNTFLLHSRISADDTVYFWMTVLGGKETAEKYMFEFKLLKNIGGGKQIEASWKMPVFAFHDRPSYVKGLPCYYVVIPAKMLGSKHAGLFELQFDASYKII</sequence>
<gene>
    <name evidence="2" type="ORF">Fcan01_00395</name>
</gene>
<evidence type="ECO:0000313" key="3">
    <source>
        <dbReference type="Proteomes" id="UP000198287"/>
    </source>
</evidence>
<proteinExistence type="predicted"/>
<accession>A0A226F0G5</accession>
<keyword evidence="3" id="KW-1185">Reference proteome</keyword>
<feature type="compositionally biased region" description="Acidic residues" evidence="1">
    <location>
        <begin position="40"/>
        <end position="50"/>
    </location>
</feature>
<feature type="region of interest" description="Disordered" evidence="1">
    <location>
        <begin position="1"/>
        <end position="110"/>
    </location>
</feature>
<dbReference type="AlphaFoldDB" id="A0A226F0G5"/>
<evidence type="ECO:0000313" key="2">
    <source>
        <dbReference type="EMBL" id="OXA62880.1"/>
    </source>
</evidence>
<reference evidence="2 3" key="1">
    <citation type="submission" date="2015-12" db="EMBL/GenBank/DDBJ databases">
        <title>The genome of Folsomia candida.</title>
        <authorList>
            <person name="Faddeeva A."/>
            <person name="Derks M.F."/>
            <person name="Anvar Y."/>
            <person name="Smit S."/>
            <person name="Van Straalen N."/>
            <person name="Roelofs D."/>
        </authorList>
    </citation>
    <scope>NUCLEOTIDE SEQUENCE [LARGE SCALE GENOMIC DNA]</scope>
    <source>
        <strain evidence="2 3">VU population</strain>
        <tissue evidence="2">Whole body</tissue>
    </source>
</reference>
<dbReference type="Proteomes" id="UP000198287">
    <property type="component" value="Unassembled WGS sequence"/>
</dbReference>
<comment type="caution">
    <text evidence="2">The sequence shown here is derived from an EMBL/GenBank/DDBJ whole genome shotgun (WGS) entry which is preliminary data.</text>
</comment>
<protein>
    <submittedName>
        <fullName evidence="2">Uncharacterized protein</fullName>
    </submittedName>
</protein>
<organism evidence="2 3">
    <name type="scientific">Folsomia candida</name>
    <name type="common">Springtail</name>
    <dbReference type="NCBI Taxonomy" id="158441"/>
    <lineage>
        <taxon>Eukaryota</taxon>
        <taxon>Metazoa</taxon>
        <taxon>Ecdysozoa</taxon>
        <taxon>Arthropoda</taxon>
        <taxon>Hexapoda</taxon>
        <taxon>Collembola</taxon>
        <taxon>Entomobryomorpha</taxon>
        <taxon>Isotomoidea</taxon>
        <taxon>Isotomidae</taxon>
        <taxon>Proisotominae</taxon>
        <taxon>Folsomia</taxon>
    </lineage>
</organism>
<evidence type="ECO:0000256" key="1">
    <source>
        <dbReference type="SAM" id="MobiDB-lite"/>
    </source>
</evidence>